<dbReference type="Proteomes" id="UP001186944">
    <property type="component" value="Unassembled WGS sequence"/>
</dbReference>
<accession>A0AA88Y267</accession>
<dbReference type="InterPro" id="IPR043129">
    <property type="entry name" value="ATPase_NBD"/>
</dbReference>
<dbReference type="PANTHER" id="PTHR14187">
    <property type="entry name" value="ALPHA KINASE/ELONGATION FACTOR 2 KINASE"/>
    <property type="match status" value="1"/>
</dbReference>
<sequence length="302" mass="34549">MYDFIDLLGSFELEKRFVASKSNTSNKFNIRVPVSLLEMIEIEKKTTLKELIGNHSAFRNKVRLIGDKLSIDENIIRDMFVGVMNEICKHVSAVLDTQEGNEVSLIQMVGGFSESQCVQEIIREKFQSKTRHVLVPQEAGIAVLKGAVIFGHSPNSICSRIIRYTYGNAVKVLFQDGVHDERKRWNDGQKVWCQNVFKPFMKAGTSVEIGHSFVQRKPTSHYETARMKIYVTDNDDIMYVTDEGCRELCNVLLNEVLPSDVNLRQIVKQTIVFGGTDLKIRIQNENTRQSHRMSLKMDVEKE</sequence>
<gene>
    <name evidence="1" type="ORF">FSP39_023746</name>
</gene>
<comment type="caution">
    <text evidence="1">The sequence shown here is derived from an EMBL/GenBank/DDBJ whole genome shotgun (WGS) entry which is preliminary data.</text>
</comment>
<protein>
    <submittedName>
        <fullName evidence="1">Uncharacterized protein</fullName>
    </submittedName>
</protein>
<dbReference type="SUPFAM" id="SSF53067">
    <property type="entry name" value="Actin-like ATPase domain"/>
    <property type="match status" value="1"/>
</dbReference>
<dbReference type="EMBL" id="VSWD01000008">
    <property type="protein sequence ID" value="KAK3096148.1"/>
    <property type="molecule type" value="Genomic_DNA"/>
</dbReference>
<name>A0AA88Y267_PINIB</name>
<keyword evidence="2" id="KW-1185">Reference proteome</keyword>
<dbReference type="PANTHER" id="PTHR14187:SF5">
    <property type="entry name" value="HEAT SHOCK 70 KDA PROTEIN 12A"/>
    <property type="match status" value="1"/>
</dbReference>
<evidence type="ECO:0000313" key="2">
    <source>
        <dbReference type="Proteomes" id="UP001186944"/>
    </source>
</evidence>
<evidence type="ECO:0000313" key="1">
    <source>
        <dbReference type="EMBL" id="KAK3096148.1"/>
    </source>
</evidence>
<reference evidence="1" key="1">
    <citation type="submission" date="2019-08" db="EMBL/GenBank/DDBJ databases">
        <title>The improved chromosome-level genome for the pearl oyster Pinctada fucata martensii using PacBio sequencing and Hi-C.</title>
        <authorList>
            <person name="Zheng Z."/>
        </authorList>
    </citation>
    <scope>NUCLEOTIDE SEQUENCE</scope>
    <source>
        <strain evidence="1">ZZ-2019</strain>
        <tissue evidence="1">Adductor muscle</tissue>
    </source>
</reference>
<dbReference type="AlphaFoldDB" id="A0AA88Y267"/>
<organism evidence="1 2">
    <name type="scientific">Pinctada imbricata</name>
    <name type="common">Atlantic pearl-oyster</name>
    <name type="synonym">Pinctada martensii</name>
    <dbReference type="NCBI Taxonomy" id="66713"/>
    <lineage>
        <taxon>Eukaryota</taxon>
        <taxon>Metazoa</taxon>
        <taxon>Spiralia</taxon>
        <taxon>Lophotrochozoa</taxon>
        <taxon>Mollusca</taxon>
        <taxon>Bivalvia</taxon>
        <taxon>Autobranchia</taxon>
        <taxon>Pteriomorphia</taxon>
        <taxon>Pterioida</taxon>
        <taxon>Pterioidea</taxon>
        <taxon>Pteriidae</taxon>
        <taxon>Pinctada</taxon>
    </lineage>
</organism>
<proteinExistence type="predicted"/>